<dbReference type="GO" id="GO:0005886">
    <property type="term" value="C:plasma membrane"/>
    <property type="evidence" value="ECO:0007669"/>
    <property type="project" value="UniProtKB-SubCell"/>
</dbReference>
<organism evidence="8 9">
    <name type="scientific">Cellulomonas gilvus (strain ATCC 13127 / NRRL B-14078)</name>
    <name type="common">Cellvibrio gilvus</name>
    <dbReference type="NCBI Taxonomy" id="593907"/>
    <lineage>
        <taxon>Bacteria</taxon>
        <taxon>Bacillati</taxon>
        <taxon>Actinomycetota</taxon>
        <taxon>Actinomycetes</taxon>
        <taxon>Micrococcales</taxon>
        <taxon>Cellulomonadaceae</taxon>
        <taxon>Cellulomonas</taxon>
    </lineage>
</organism>
<accession>F8A7K8</accession>
<dbReference type="HOGENOM" id="CLU_047737_0_0_11"/>
<evidence type="ECO:0000256" key="4">
    <source>
        <dbReference type="ARBA" id="ARBA00022989"/>
    </source>
</evidence>
<evidence type="ECO:0000256" key="3">
    <source>
        <dbReference type="ARBA" id="ARBA00022692"/>
    </source>
</evidence>
<evidence type="ECO:0000256" key="1">
    <source>
        <dbReference type="ARBA" id="ARBA00004370"/>
    </source>
</evidence>
<dbReference type="OrthoDB" id="9807214at2"/>
<sequence precursor="true">MTPARRRATALVLVGVLVATACVFLGRWQWHRHEWRDAQIAIVEANYDAAPRPVVDVLPEPTSPLPDDAQWRPVTLTGRYLPEATVMLRNRPVDQNPAYHVLVPFQDSASGAVLVVDRGWVPTGEDASQAVDVPAPPTGEVTLVVRLRTAERPSSRTASPGWVHAIAPAQVLPAGGLPERTEAFTGAYGQRVSEDPAPQVLPAPLAEPDLDPGSHLSYAFQWWVFALGALLGLSWLARRELVDERDGVFDPTREPAPEPPAVGTGLDEPGVAAGRTPVHDDRQPAPARRRPRRREGRAEAEEDALIEAQLEDDLRA</sequence>
<dbReference type="PANTHER" id="PTHR23427:SF2">
    <property type="entry name" value="SURFEIT LOCUS PROTEIN 1"/>
    <property type="match status" value="1"/>
</dbReference>
<dbReference type="InterPro" id="IPR045214">
    <property type="entry name" value="Surf1/Surf4"/>
</dbReference>
<dbReference type="PANTHER" id="PTHR23427">
    <property type="entry name" value="SURFEIT LOCUS PROTEIN"/>
    <property type="match status" value="1"/>
</dbReference>
<dbReference type="Proteomes" id="UP000000485">
    <property type="component" value="Chromosome"/>
</dbReference>
<dbReference type="KEGG" id="cga:Celgi_1908"/>
<proteinExistence type="inferred from homology"/>
<feature type="region of interest" description="Disordered" evidence="7">
    <location>
        <begin position="248"/>
        <end position="316"/>
    </location>
</feature>
<name>F8A7K8_CELGA</name>
<keyword evidence="9" id="KW-1185">Reference proteome</keyword>
<dbReference type="RefSeq" id="WP_013883929.1">
    <property type="nucleotide sequence ID" value="NC_015671.1"/>
</dbReference>
<dbReference type="InterPro" id="IPR002994">
    <property type="entry name" value="Surf1/Shy1"/>
</dbReference>
<keyword evidence="3" id="KW-0812">Transmembrane</keyword>
<evidence type="ECO:0000313" key="8">
    <source>
        <dbReference type="EMBL" id="AEI12410.1"/>
    </source>
</evidence>
<reference evidence="9" key="1">
    <citation type="submission" date="2011-04" db="EMBL/GenBank/DDBJ databases">
        <title>Complete sequence of Cellvibrio gilvus ATCC 13127.</title>
        <authorList>
            <person name="Lucas S."/>
            <person name="Han J."/>
            <person name="Lapidus A."/>
            <person name="Cheng J.-F."/>
            <person name="Goodwin L."/>
            <person name="Pitluck S."/>
            <person name="Peters L."/>
            <person name="Munk A."/>
            <person name="Detter J.C."/>
            <person name="Han C."/>
            <person name="Tapia R."/>
            <person name="Land M."/>
            <person name="Hauser L."/>
            <person name="Kyrpides N."/>
            <person name="Ivanova N."/>
            <person name="Ovchinnikova G."/>
            <person name="Pagani I."/>
            <person name="Mead D."/>
            <person name="Brumm P."/>
            <person name="Woyke T."/>
        </authorList>
    </citation>
    <scope>NUCLEOTIDE SEQUENCE [LARGE SCALE GENOMIC DNA]</scope>
    <source>
        <strain evidence="9">ATCC 13127 / NRRL B-14078</strain>
    </source>
</reference>
<dbReference type="PROSITE" id="PS51257">
    <property type="entry name" value="PROKAR_LIPOPROTEIN"/>
    <property type="match status" value="1"/>
</dbReference>
<keyword evidence="6" id="KW-1003">Cell membrane</keyword>
<feature type="compositionally biased region" description="Acidic residues" evidence="7">
    <location>
        <begin position="300"/>
        <end position="316"/>
    </location>
</feature>
<dbReference type="Pfam" id="PF02104">
    <property type="entry name" value="SURF1"/>
    <property type="match status" value="1"/>
</dbReference>
<gene>
    <name evidence="8" type="ordered locus">Celgi_1908</name>
</gene>
<evidence type="ECO:0000256" key="6">
    <source>
        <dbReference type="RuleBase" id="RU363076"/>
    </source>
</evidence>
<comment type="subcellular location">
    <subcellularLocation>
        <location evidence="6">Cell membrane</location>
        <topology evidence="6">Multi-pass membrane protein</topology>
    </subcellularLocation>
    <subcellularLocation>
        <location evidence="1">Membrane</location>
    </subcellularLocation>
</comment>
<keyword evidence="5" id="KW-0472">Membrane</keyword>
<evidence type="ECO:0000256" key="7">
    <source>
        <dbReference type="SAM" id="MobiDB-lite"/>
    </source>
</evidence>
<keyword evidence="4" id="KW-1133">Transmembrane helix</keyword>
<evidence type="ECO:0000256" key="5">
    <source>
        <dbReference type="ARBA" id="ARBA00023136"/>
    </source>
</evidence>
<evidence type="ECO:0000313" key="9">
    <source>
        <dbReference type="Proteomes" id="UP000000485"/>
    </source>
</evidence>
<dbReference type="CDD" id="cd06662">
    <property type="entry name" value="SURF1"/>
    <property type="match status" value="1"/>
</dbReference>
<evidence type="ECO:0000256" key="2">
    <source>
        <dbReference type="ARBA" id="ARBA00007165"/>
    </source>
</evidence>
<dbReference type="EMBL" id="CP002665">
    <property type="protein sequence ID" value="AEI12410.1"/>
    <property type="molecule type" value="Genomic_DNA"/>
</dbReference>
<dbReference type="AlphaFoldDB" id="F8A7K8"/>
<dbReference type="PROSITE" id="PS50895">
    <property type="entry name" value="SURF1"/>
    <property type="match status" value="1"/>
</dbReference>
<protein>
    <recommendedName>
        <fullName evidence="6">SURF1-like protein</fullName>
    </recommendedName>
</protein>
<dbReference type="STRING" id="593907.Celgi_1908"/>
<dbReference type="eggNOG" id="COG3346">
    <property type="taxonomic scope" value="Bacteria"/>
</dbReference>
<comment type="similarity">
    <text evidence="2 6">Belongs to the SURF1 family.</text>
</comment>